<dbReference type="CDD" id="cd09276">
    <property type="entry name" value="Rnase_HI_RT_non_LTR"/>
    <property type="match status" value="1"/>
</dbReference>
<dbReference type="GO" id="GO:0071897">
    <property type="term" value="P:DNA biosynthetic process"/>
    <property type="evidence" value="ECO:0007669"/>
    <property type="project" value="UniProtKB-ARBA"/>
</dbReference>
<evidence type="ECO:0000259" key="2">
    <source>
        <dbReference type="PROSITE" id="PS50879"/>
    </source>
</evidence>
<reference evidence="3 4" key="1">
    <citation type="journal article" date="2019" name="Sci. Rep.">
        <title>Orb-weaving spider Araneus ventricosus genome elucidates the spidroin gene catalogue.</title>
        <authorList>
            <person name="Kono N."/>
            <person name="Nakamura H."/>
            <person name="Ohtoshi R."/>
            <person name="Moran D.A.P."/>
            <person name="Shinohara A."/>
            <person name="Yoshida Y."/>
            <person name="Fujiwara M."/>
            <person name="Mori M."/>
            <person name="Tomita M."/>
            <person name="Arakawa K."/>
        </authorList>
    </citation>
    <scope>NUCLEOTIDE SEQUENCE [LARGE SCALE GENOMIC DNA]</scope>
</reference>
<dbReference type="AlphaFoldDB" id="A0A4Y2FS90"/>
<feature type="domain" description="Reverse transcriptase" evidence="1">
    <location>
        <begin position="1"/>
        <end position="280"/>
    </location>
</feature>
<dbReference type="PROSITE" id="PS50879">
    <property type="entry name" value="RNASE_H_1"/>
    <property type="match status" value="1"/>
</dbReference>
<dbReference type="InterPro" id="IPR036397">
    <property type="entry name" value="RNaseH_sf"/>
</dbReference>
<dbReference type="Pfam" id="PF00078">
    <property type="entry name" value="RVT_1"/>
    <property type="match status" value="1"/>
</dbReference>
<dbReference type="GO" id="GO:0004523">
    <property type="term" value="F:RNA-DNA hybrid ribonuclease activity"/>
    <property type="evidence" value="ECO:0007669"/>
    <property type="project" value="InterPro"/>
</dbReference>
<accession>A0A4Y2FS90</accession>
<dbReference type="InterPro" id="IPR012337">
    <property type="entry name" value="RNaseH-like_sf"/>
</dbReference>
<evidence type="ECO:0000313" key="3">
    <source>
        <dbReference type="EMBL" id="GBM44380.1"/>
    </source>
</evidence>
<dbReference type="SUPFAM" id="SSF53098">
    <property type="entry name" value="Ribonuclease H-like"/>
    <property type="match status" value="1"/>
</dbReference>
<dbReference type="PANTHER" id="PTHR19446">
    <property type="entry name" value="REVERSE TRANSCRIPTASES"/>
    <property type="match status" value="1"/>
</dbReference>
<keyword evidence="4" id="KW-1185">Reference proteome</keyword>
<dbReference type="OrthoDB" id="6433533at2759"/>
<dbReference type="PROSITE" id="PS50878">
    <property type="entry name" value="RT_POL"/>
    <property type="match status" value="1"/>
</dbReference>
<comment type="caution">
    <text evidence="3">The sequence shown here is derived from an EMBL/GenBank/DDBJ whole genome shotgun (WGS) entry which is preliminary data.</text>
</comment>
<feature type="domain" description="RNase H type-1" evidence="2">
    <location>
        <begin position="343"/>
        <end position="472"/>
    </location>
</feature>
<organism evidence="3 4">
    <name type="scientific">Araneus ventricosus</name>
    <name type="common">Orbweaver spider</name>
    <name type="synonym">Epeira ventricosa</name>
    <dbReference type="NCBI Taxonomy" id="182803"/>
    <lineage>
        <taxon>Eukaryota</taxon>
        <taxon>Metazoa</taxon>
        <taxon>Ecdysozoa</taxon>
        <taxon>Arthropoda</taxon>
        <taxon>Chelicerata</taxon>
        <taxon>Arachnida</taxon>
        <taxon>Araneae</taxon>
        <taxon>Araneomorphae</taxon>
        <taxon>Entelegynae</taxon>
        <taxon>Araneoidea</taxon>
        <taxon>Araneidae</taxon>
        <taxon>Araneus</taxon>
    </lineage>
</organism>
<evidence type="ECO:0000313" key="4">
    <source>
        <dbReference type="Proteomes" id="UP000499080"/>
    </source>
</evidence>
<evidence type="ECO:0000259" key="1">
    <source>
        <dbReference type="PROSITE" id="PS50878"/>
    </source>
</evidence>
<dbReference type="InterPro" id="IPR043502">
    <property type="entry name" value="DNA/RNA_pol_sf"/>
</dbReference>
<dbReference type="Proteomes" id="UP000499080">
    <property type="component" value="Unassembled WGS sequence"/>
</dbReference>
<gene>
    <name evidence="3" type="ORF">AVEN_147389_1</name>
</gene>
<dbReference type="EMBL" id="BGPR01001063">
    <property type="protein sequence ID" value="GBM44380.1"/>
    <property type="molecule type" value="Genomic_DNA"/>
</dbReference>
<proteinExistence type="predicted"/>
<dbReference type="GO" id="GO:0042575">
    <property type="term" value="C:DNA polymerase complex"/>
    <property type="evidence" value="ECO:0007669"/>
    <property type="project" value="UniProtKB-ARBA"/>
</dbReference>
<protein>
    <recommendedName>
        <fullName evidence="5">RNase H type-1 domain-containing protein</fullName>
    </recommendedName>
</protein>
<dbReference type="SUPFAM" id="SSF56672">
    <property type="entry name" value="DNA/RNA polymerases"/>
    <property type="match status" value="1"/>
</dbReference>
<dbReference type="InterPro" id="IPR000477">
    <property type="entry name" value="RT_dom"/>
</dbReference>
<dbReference type="GO" id="GO:0003676">
    <property type="term" value="F:nucleic acid binding"/>
    <property type="evidence" value="ECO:0007669"/>
    <property type="project" value="InterPro"/>
</dbReference>
<evidence type="ECO:0008006" key="5">
    <source>
        <dbReference type="Google" id="ProtNLM"/>
    </source>
</evidence>
<dbReference type="Pfam" id="PF00075">
    <property type="entry name" value="RNase_H"/>
    <property type="match status" value="1"/>
</dbReference>
<dbReference type="Gene3D" id="3.30.420.10">
    <property type="entry name" value="Ribonuclease H-like superfamily/Ribonuclease H"/>
    <property type="match status" value="2"/>
</dbReference>
<name>A0A4Y2FS90_ARAVE</name>
<dbReference type="InterPro" id="IPR002156">
    <property type="entry name" value="RNaseH_domain"/>
</dbReference>
<sequence length="619" mass="69636">MASKPDPLTQASMTKALNVSQQVNSAPSLASRVTQKFLTDQQVQFPRPQQWMPNSSDTSPCDYFLWGHPKNNLNKRRVSTLRGLQKALREEAIWFREGRSVDTALESLLSKIKEARTSEKHGIVLSIDIKGAFDNLHHEAIIKALGKSPCPANILKVYINLLKNRKVSIQSLSGPIIKPQAKGCPQGSCSGPALWNLVANSALNIKWPDEVHIQAFADDFAMVIKAPTEEKLKQVAQKAIDTFNTWCEVNHLDVAPDKTQFILFSKMVAPPRITWEGVKIKKLQSEARFVTLTRLQRALPSSIVNLEPNQIETKVSGWASHPSHFLQTSQISLEDGGPDSIKNLKMIQIFTDGSKSGEGVGAVFCVLHNNILLYEWKGQLSKKNTVFQAELSALKEATVYAVESHKNQWVKIFADNQASIKAISNPKSKSSIARFIFTLLLSNPNIHISWIKAHADYPGNEKADSLAKEAITSGCPYNILLPVSYVKSHLRQLMIRDWQNTWKNGKTGRLVNKLLPTVSLHSQIWPRELTIFFTEHGPFPTFLKRFRLSQHDFCNCGAVGSPMHYATECILTLSYHLRTPLPAHYIPWCKSIIENKTLRIKTCDIIQFIHKNNDIFKIN</sequence>